<dbReference type="Pfam" id="PF05400">
    <property type="entry name" value="FliT"/>
    <property type="match status" value="1"/>
</dbReference>
<evidence type="ECO:0000256" key="2">
    <source>
        <dbReference type="ARBA" id="ARBA00022490"/>
    </source>
</evidence>
<evidence type="ECO:0000256" key="5">
    <source>
        <dbReference type="ARBA" id="ARBA00093765"/>
    </source>
</evidence>
<name>A0A172TI28_9BACL</name>
<sequence>MYSWMEQLETMTMALVHQIEHSTEEDIVAFVQQREEHIDLLKNGTVNQAQLQEMRDQLSKLLAYDEIILGRMNEFKISAELGMHKTSTARKQKSAYESTILYDSLLFDTKK</sequence>
<comment type="function">
    <text evidence="5">May act as an export chaperone for the filament capping protein FliD.</text>
</comment>
<gene>
    <name evidence="8" type="ORF">SY83_11025</name>
</gene>
<dbReference type="STRING" id="1178515.SY83_11025"/>
<reference evidence="8 9" key="1">
    <citation type="submission" date="2015-01" db="EMBL/GenBank/DDBJ databases">
        <title>Paenibacillus swuensis/DY6/whole genome sequencing.</title>
        <authorList>
            <person name="Kim M.K."/>
            <person name="Srinivasan S."/>
            <person name="Lee J.-J."/>
        </authorList>
    </citation>
    <scope>NUCLEOTIDE SEQUENCE [LARGE SCALE GENOMIC DNA]</scope>
    <source>
        <strain evidence="8 9">DY6</strain>
    </source>
</reference>
<evidence type="ECO:0000256" key="4">
    <source>
        <dbReference type="ARBA" id="ARBA00023186"/>
    </source>
</evidence>
<evidence type="ECO:0000256" key="3">
    <source>
        <dbReference type="ARBA" id="ARBA00022795"/>
    </source>
</evidence>
<dbReference type="EMBL" id="CP011388">
    <property type="protein sequence ID" value="ANE46715.1"/>
    <property type="molecule type" value="Genomic_DNA"/>
</dbReference>
<keyword evidence="2" id="KW-0963">Cytoplasm</keyword>
<protein>
    <recommendedName>
        <fullName evidence="7">Flagellar protein FliT</fullName>
    </recommendedName>
</protein>
<dbReference type="PATRIC" id="fig|1178515.4.peg.2213"/>
<dbReference type="AlphaFoldDB" id="A0A172TI28"/>
<evidence type="ECO:0000256" key="6">
    <source>
        <dbReference type="ARBA" id="ARBA00093785"/>
    </source>
</evidence>
<keyword evidence="3" id="KW-1005">Bacterial flagellum biogenesis</keyword>
<dbReference type="KEGG" id="pswu:SY83_11025"/>
<comment type="subcellular location">
    <subcellularLocation>
        <location evidence="1">Cytoplasm</location>
        <location evidence="1">Cytosol</location>
    </subcellularLocation>
</comment>
<dbReference type="Proteomes" id="UP000076927">
    <property type="component" value="Chromosome"/>
</dbReference>
<evidence type="ECO:0000256" key="7">
    <source>
        <dbReference type="ARBA" id="ARBA00093797"/>
    </source>
</evidence>
<accession>A0A172TI28</accession>
<organism evidence="8 9">
    <name type="scientific">Paenibacillus swuensis</name>
    <dbReference type="NCBI Taxonomy" id="1178515"/>
    <lineage>
        <taxon>Bacteria</taxon>
        <taxon>Bacillati</taxon>
        <taxon>Bacillota</taxon>
        <taxon>Bacilli</taxon>
        <taxon>Bacillales</taxon>
        <taxon>Paenibacillaceae</taxon>
        <taxon>Paenibacillus</taxon>
    </lineage>
</organism>
<keyword evidence="9" id="KW-1185">Reference proteome</keyword>
<dbReference type="InterPro" id="IPR008622">
    <property type="entry name" value="FliT"/>
</dbReference>
<comment type="similarity">
    <text evidence="6">Belongs to the bacillales FliT family.</text>
</comment>
<proteinExistence type="inferred from homology"/>
<keyword evidence="4" id="KW-0143">Chaperone</keyword>
<evidence type="ECO:0000313" key="8">
    <source>
        <dbReference type="EMBL" id="ANE46715.1"/>
    </source>
</evidence>
<evidence type="ECO:0000313" key="9">
    <source>
        <dbReference type="Proteomes" id="UP000076927"/>
    </source>
</evidence>
<evidence type="ECO:0000256" key="1">
    <source>
        <dbReference type="ARBA" id="ARBA00004514"/>
    </source>
</evidence>